<evidence type="ECO:0000313" key="3">
    <source>
        <dbReference type="Proteomes" id="UP000324800"/>
    </source>
</evidence>
<dbReference type="AlphaFoldDB" id="A0A5J4TMZ8"/>
<dbReference type="Proteomes" id="UP000324800">
    <property type="component" value="Unassembled WGS sequence"/>
</dbReference>
<comment type="caution">
    <text evidence="2">The sequence shown here is derived from an EMBL/GenBank/DDBJ whole genome shotgun (WGS) entry which is preliminary data.</text>
</comment>
<feature type="compositionally biased region" description="Polar residues" evidence="1">
    <location>
        <begin position="65"/>
        <end position="90"/>
    </location>
</feature>
<evidence type="ECO:0000313" key="2">
    <source>
        <dbReference type="EMBL" id="KAA6358815.1"/>
    </source>
</evidence>
<dbReference type="EMBL" id="SNRW01029321">
    <property type="protein sequence ID" value="KAA6358815.1"/>
    <property type="molecule type" value="Genomic_DNA"/>
</dbReference>
<organism evidence="2 3">
    <name type="scientific">Streblomastix strix</name>
    <dbReference type="NCBI Taxonomy" id="222440"/>
    <lineage>
        <taxon>Eukaryota</taxon>
        <taxon>Metamonada</taxon>
        <taxon>Preaxostyla</taxon>
        <taxon>Oxymonadida</taxon>
        <taxon>Streblomastigidae</taxon>
        <taxon>Streblomastix</taxon>
    </lineage>
</organism>
<feature type="region of interest" description="Disordered" evidence="1">
    <location>
        <begin position="1"/>
        <end position="102"/>
    </location>
</feature>
<feature type="non-terminal residue" evidence="2">
    <location>
        <position position="1"/>
    </location>
</feature>
<feature type="compositionally biased region" description="Low complexity" evidence="1">
    <location>
        <begin position="1"/>
        <end position="26"/>
    </location>
</feature>
<protein>
    <submittedName>
        <fullName evidence="2">Uncharacterized protein</fullName>
    </submittedName>
</protein>
<accession>A0A5J4TMZ8</accession>
<evidence type="ECO:0000256" key="1">
    <source>
        <dbReference type="SAM" id="MobiDB-lite"/>
    </source>
</evidence>
<sequence length="102" mass="10691">QKIKDGSSLLGQQSLSSLKKSQSKLSITQGTVKVEVEASQPQQGIPIAGEKSIQHKDSNKITPPDTHSGQKTGSPDSGKSMSSGGNSQIGTPLIIKSDYDNQ</sequence>
<reference evidence="2 3" key="1">
    <citation type="submission" date="2019-03" db="EMBL/GenBank/DDBJ databases">
        <title>Single cell metagenomics reveals metabolic interactions within the superorganism composed of flagellate Streblomastix strix and complex community of Bacteroidetes bacteria on its surface.</title>
        <authorList>
            <person name="Treitli S.C."/>
            <person name="Kolisko M."/>
            <person name="Husnik F."/>
            <person name="Keeling P."/>
            <person name="Hampl V."/>
        </authorList>
    </citation>
    <scope>NUCLEOTIDE SEQUENCE [LARGE SCALE GENOMIC DNA]</scope>
    <source>
        <strain evidence="2">ST1C</strain>
    </source>
</reference>
<proteinExistence type="predicted"/>
<name>A0A5J4TMZ8_9EUKA</name>
<gene>
    <name evidence="2" type="ORF">EZS28_045658</name>
</gene>